<evidence type="ECO:0000313" key="2">
    <source>
        <dbReference type="Proteomes" id="UP001500618"/>
    </source>
</evidence>
<gene>
    <name evidence="1" type="ORF">GCM10009765_20870</name>
</gene>
<dbReference type="EMBL" id="BAAANY010000008">
    <property type="protein sequence ID" value="GAA1671262.1"/>
    <property type="molecule type" value="Genomic_DNA"/>
</dbReference>
<sequence>MSGLGYEKYDRQAASRILAGLAATGLFAPIGETGRQRIAYAEVELRPEPDSHLTFAQLGYLQAYMRPCSPEQVTSATHRISWDDSEGIPNSGHYGPSGFGPIVPIAVRETVLHLWRELAASPAMAGQVGEDDEAVLAATTTDQEPLEIFRVGIEATGRALTQHALIADQTPYETPEDFVHGLVDSGIFQAVASQWYWELQASTYRRGMIPVSFVTQANGTVRYSPRSLTTLRQMKEQTIAAAHTVMRRATTVEGLTVADAVQKYYHDLDEISKQYALMGEHEQPRCLAAMSHVMGDEKVAILPIVLPRFVAEFVRQLSNVDLVALAVDATTELITDPQERIFHVPDMNCKHCISTITGLLESMNIVVLDSSLVTKKFTAGFHATDQRERAFDAIRNSGYTVIPPGRA</sequence>
<evidence type="ECO:0000313" key="1">
    <source>
        <dbReference type="EMBL" id="GAA1671262.1"/>
    </source>
</evidence>
<accession>A0ABN2GH80</accession>
<comment type="caution">
    <text evidence="1">The sequence shown here is derived from an EMBL/GenBank/DDBJ whole genome shotgun (WGS) entry which is preliminary data.</text>
</comment>
<dbReference type="InterPro" id="IPR006121">
    <property type="entry name" value="HMA_dom"/>
</dbReference>
<dbReference type="SUPFAM" id="SSF55008">
    <property type="entry name" value="HMA, heavy metal-associated domain"/>
    <property type="match status" value="1"/>
</dbReference>
<organism evidence="1 2">
    <name type="scientific">Fodinicola feengrottensis</name>
    <dbReference type="NCBI Taxonomy" id="435914"/>
    <lineage>
        <taxon>Bacteria</taxon>
        <taxon>Bacillati</taxon>
        <taxon>Actinomycetota</taxon>
        <taxon>Actinomycetes</taxon>
        <taxon>Mycobacteriales</taxon>
        <taxon>Fodinicola</taxon>
    </lineage>
</organism>
<proteinExistence type="predicted"/>
<evidence type="ECO:0008006" key="3">
    <source>
        <dbReference type="Google" id="ProtNLM"/>
    </source>
</evidence>
<dbReference type="RefSeq" id="WP_163572584.1">
    <property type="nucleotide sequence ID" value="NZ_BAAANY010000008.1"/>
</dbReference>
<dbReference type="CDD" id="cd00371">
    <property type="entry name" value="HMA"/>
    <property type="match status" value="1"/>
</dbReference>
<dbReference type="Proteomes" id="UP001500618">
    <property type="component" value="Unassembled WGS sequence"/>
</dbReference>
<dbReference type="InterPro" id="IPR036163">
    <property type="entry name" value="HMA_dom_sf"/>
</dbReference>
<keyword evidence="2" id="KW-1185">Reference proteome</keyword>
<reference evidence="1 2" key="1">
    <citation type="journal article" date="2019" name="Int. J. Syst. Evol. Microbiol.">
        <title>The Global Catalogue of Microorganisms (GCM) 10K type strain sequencing project: providing services to taxonomists for standard genome sequencing and annotation.</title>
        <authorList>
            <consortium name="The Broad Institute Genomics Platform"/>
            <consortium name="The Broad Institute Genome Sequencing Center for Infectious Disease"/>
            <person name="Wu L."/>
            <person name="Ma J."/>
        </authorList>
    </citation>
    <scope>NUCLEOTIDE SEQUENCE [LARGE SCALE GENOMIC DNA]</scope>
    <source>
        <strain evidence="1 2">JCM 14718</strain>
    </source>
</reference>
<dbReference type="Gene3D" id="3.30.70.100">
    <property type="match status" value="1"/>
</dbReference>
<name>A0ABN2GH80_9ACTN</name>
<protein>
    <recommendedName>
        <fullName evidence="3">Copper chaperone</fullName>
    </recommendedName>
</protein>